<sequence>MSLPNLHFLPPEILHDIVLETMSDGFESLMLSCRTIYARGGCYITTHNALRKKWSHIVVGYSHWHSQRGHPWMGLKDLIYTISRDAIIAGYIKSVKFEFKPDTVPGPVPEGHWVRDEAELEELKAFVRGSKYLQRAGVDVDGWVAKMFAERPARIYPAHTTTFLMTLLEGVESLEFDAHLWQNGVKHASVECRSELSEVIELVARDTRRPNKQGGSCALSKLRVLRTTGLQPVKYGPHPAEVGWGSLASLLALENLEELALQHPTSVCYRPDPFQDRIMGSFSWPYPELSSNLRRLELVWGRIPEFQIGSLLAHTPRLESLKYVHHDNREHPRPGWDAGAFVAEVGKHCGDRLTDLHIECDHFDRIVTRGVVSMREFTRLRTVWLGGLIFCGAPYVAGSARSHSRDDARWDLSTLHPLTKILPPSVTRLCLEVGDYIVLSLGHNHLQPPQSHTWLVLAPLISGFAKNRATCLPQLEQFVVRCRQPYQERQGHEEVRAARAAAEAEGVVFRRILGLPRN</sequence>
<organism evidence="1 2">
    <name type="scientific">Diatrype stigma</name>
    <dbReference type="NCBI Taxonomy" id="117547"/>
    <lineage>
        <taxon>Eukaryota</taxon>
        <taxon>Fungi</taxon>
        <taxon>Dikarya</taxon>
        <taxon>Ascomycota</taxon>
        <taxon>Pezizomycotina</taxon>
        <taxon>Sordariomycetes</taxon>
        <taxon>Xylariomycetidae</taxon>
        <taxon>Xylariales</taxon>
        <taxon>Diatrypaceae</taxon>
        <taxon>Diatrype</taxon>
    </lineage>
</organism>
<proteinExistence type="predicted"/>
<protein>
    <recommendedName>
        <fullName evidence="3">F-box domain-containing protein</fullName>
    </recommendedName>
</protein>
<accession>A0AAN9YU23</accession>
<evidence type="ECO:0008006" key="3">
    <source>
        <dbReference type="Google" id="ProtNLM"/>
    </source>
</evidence>
<dbReference type="Proteomes" id="UP001320420">
    <property type="component" value="Unassembled WGS sequence"/>
</dbReference>
<dbReference type="AlphaFoldDB" id="A0AAN9YU23"/>
<gene>
    <name evidence="1" type="ORF">SLS62_003602</name>
</gene>
<evidence type="ECO:0000313" key="1">
    <source>
        <dbReference type="EMBL" id="KAK7754309.1"/>
    </source>
</evidence>
<comment type="caution">
    <text evidence="1">The sequence shown here is derived from an EMBL/GenBank/DDBJ whole genome shotgun (WGS) entry which is preliminary data.</text>
</comment>
<reference evidence="1 2" key="1">
    <citation type="submission" date="2024-02" db="EMBL/GenBank/DDBJ databases">
        <title>De novo assembly and annotation of 12 fungi associated with fruit tree decline syndrome in Ontario, Canada.</title>
        <authorList>
            <person name="Sulman M."/>
            <person name="Ellouze W."/>
            <person name="Ilyukhin E."/>
        </authorList>
    </citation>
    <scope>NUCLEOTIDE SEQUENCE [LARGE SCALE GENOMIC DNA]</scope>
    <source>
        <strain evidence="1 2">M11/M66-122</strain>
    </source>
</reference>
<evidence type="ECO:0000313" key="2">
    <source>
        <dbReference type="Proteomes" id="UP001320420"/>
    </source>
</evidence>
<name>A0AAN9YU23_9PEZI</name>
<dbReference type="EMBL" id="JAKJXP020000021">
    <property type="protein sequence ID" value="KAK7754309.1"/>
    <property type="molecule type" value="Genomic_DNA"/>
</dbReference>
<keyword evidence="2" id="KW-1185">Reference proteome</keyword>